<dbReference type="RefSeq" id="XP_035773166.1">
    <property type="nucleotide sequence ID" value="XM_035917273.1"/>
</dbReference>
<evidence type="ECO:0000313" key="2">
    <source>
        <dbReference type="EnsemblMetazoa" id="AALB002577-PA"/>
    </source>
</evidence>
<proteinExistence type="predicted"/>
<accession>A0A182F7V7</accession>
<dbReference type="VEuPathDB" id="VectorBase:AALB20_027840"/>
<feature type="compositionally biased region" description="Polar residues" evidence="1">
    <location>
        <begin position="38"/>
        <end position="50"/>
    </location>
</feature>
<feature type="region of interest" description="Disordered" evidence="1">
    <location>
        <begin position="38"/>
        <end position="64"/>
    </location>
</feature>
<sequence>MPLAVEGAFCEPLSVAATMETPGKKRKRNAETNPFLNFTDQTFSIPSSTPKHSRQIDGSAFENPSFRAGNKENYNIFSDSCMEVKSIADLAAGNRNGVAAATSDPNPFEVIRKPPKKKKKQHESGLEESCFENPCLNLAAADKKPVNPFEVVRDGEECKRQEAEEMSRCFVNSALNIRSADVTGHKKDQQPYNPFEIVRSKEQSASAPAPAPESQRPVPDLTGIENPALEVPTYAIAVPFTPSLKHRINFQELPASALTPCHLMASMAVCSPIRGRQLKEVLALAEQETPKRNVTITLAKRRSLSVISEESDIGEKLDCYQLELENSMNEAKAKRQQAAGEGALFTYSGTGHRRRSVRRSLIDMKHISNLSLKLRELDDEETDVRRLEEPDDKEPTEEEEDKENKQPIVAEEKDKEEKEKEEEKESEEALAKELNEEEKTEKMAENEANNEPALNAQPDNQITFTITKETTVREEIRIDVSNPDVQFEEVDDFEDEEQDVELMHNPAPFQRAYRKKEPLVEQRRLGDDFKCPASVPEGGGKSHKVRDVIRRSFRRLIPRHQSATVSASEESKAKDADHEEGHGHGHGLISSIRHSLRRRQPKAASGEPANGAKKPEASGESPLEMSIIAEQPRAVYRQPALNEYKPIAANPAGAVGSTLRSSLRRSTKDIRKQMMKSVFRKQTTSGDLLAGESAQHRDGQLV</sequence>
<dbReference type="CTD" id="31394"/>
<feature type="region of interest" description="Disordered" evidence="1">
    <location>
        <begin position="681"/>
        <end position="702"/>
    </location>
</feature>
<feature type="compositionally biased region" description="Acidic residues" evidence="1">
    <location>
        <begin position="389"/>
        <end position="401"/>
    </location>
</feature>
<feature type="region of interest" description="Disordered" evidence="1">
    <location>
        <begin position="525"/>
        <end position="626"/>
    </location>
</feature>
<dbReference type="AlphaFoldDB" id="A0A182F7V7"/>
<dbReference type="EnsemblMetazoa" id="AALB002577-RA">
    <property type="protein sequence ID" value="AALB002577-PA"/>
    <property type="gene ID" value="AALB002577"/>
</dbReference>
<feature type="compositionally biased region" description="Basic and acidic residues" evidence="1">
    <location>
        <begin position="402"/>
        <end position="445"/>
    </location>
</feature>
<dbReference type="GeneID" id="118456473"/>
<dbReference type="VEuPathDB" id="VectorBase:AALB002577"/>
<organism evidence="2 3">
    <name type="scientific">Anopheles albimanus</name>
    <name type="common">New world malaria mosquito</name>
    <dbReference type="NCBI Taxonomy" id="7167"/>
    <lineage>
        <taxon>Eukaryota</taxon>
        <taxon>Metazoa</taxon>
        <taxon>Ecdysozoa</taxon>
        <taxon>Arthropoda</taxon>
        <taxon>Hexapoda</taxon>
        <taxon>Insecta</taxon>
        <taxon>Pterygota</taxon>
        <taxon>Neoptera</taxon>
        <taxon>Endopterygota</taxon>
        <taxon>Diptera</taxon>
        <taxon>Nematocera</taxon>
        <taxon>Culicoidea</taxon>
        <taxon>Culicidae</taxon>
        <taxon>Anophelinae</taxon>
        <taxon>Anopheles</taxon>
    </lineage>
</organism>
<dbReference type="KEGG" id="aali:118456473"/>
<protein>
    <submittedName>
        <fullName evidence="2">Uncharacterized protein</fullName>
    </submittedName>
</protein>
<dbReference type="STRING" id="7167.A0A182F7V7"/>
<keyword evidence="3" id="KW-1185">Reference proteome</keyword>
<dbReference type="OrthoDB" id="8037134at2759"/>
<evidence type="ECO:0000256" key="1">
    <source>
        <dbReference type="SAM" id="MobiDB-lite"/>
    </source>
</evidence>
<feature type="compositionally biased region" description="Low complexity" evidence="1">
    <location>
        <begin position="446"/>
        <end position="456"/>
    </location>
</feature>
<feature type="compositionally biased region" description="Basic and acidic residues" evidence="1">
    <location>
        <begin position="569"/>
        <end position="583"/>
    </location>
</feature>
<reference evidence="2" key="2">
    <citation type="submission" date="2022-08" db="UniProtKB">
        <authorList>
            <consortium name="EnsemblMetazoa"/>
        </authorList>
    </citation>
    <scope>IDENTIFICATION</scope>
    <source>
        <strain evidence="2">STECLA/ALBI9_A</strain>
    </source>
</reference>
<evidence type="ECO:0000313" key="3">
    <source>
        <dbReference type="Proteomes" id="UP000069272"/>
    </source>
</evidence>
<feature type="region of interest" description="Disordered" evidence="1">
    <location>
        <begin position="103"/>
        <end position="126"/>
    </location>
</feature>
<dbReference type="Proteomes" id="UP000069272">
    <property type="component" value="Chromosome 2R"/>
</dbReference>
<reference evidence="2 3" key="1">
    <citation type="journal article" date="2017" name="G3 (Bethesda)">
        <title>The Physical Genome Mapping of Anopheles albimanus Corrected Scaffold Misassemblies and Identified Interarm Rearrangements in Genus Anopheles.</title>
        <authorList>
            <person name="Artemov G.N."/>
            <person name="Peery A.N."/>
            <person name="Jiang X."/>
            <person name="Tu Z."/>
            <person name="Stegniy V.N."/>
            <person name="Sharakhova M.V."/>
            <person name="Sharakhov I.V."/>
        </authorList>
    </citation>
    <scope>NUCLEOTIDE SEQUENCE [LARGE SCALE GENOMIC DNA]</scope>
    <source>
        <strain evidence="2 3">ALBI9_A</strain>
    </source>
</reference>
<feature type="region of interest" description="Disordered" evidence="1">
    <location>
        <begin position="379"/>
        <end position="462"/>
    </location>
</feature>
<name>A0A182F7V7_ANOAL</name>